<evidence type="ECO:0008006" key="3">
    <source>
        <dbReference type="Google" id="ProtNLM"/>
    </source>
</evidence>
<organism evidence="1 2">
    <name type="scientific">Cohnella terricola</name>
    <dbReference type="NCBI Taxonomy" id="1289167"/>
    <lineage>
        <taxon>Bacteria</taxon>
        <taxon>Bacillati</taxon>
        <taxon>Bacillota</taxon>
        <taxon>Bacilli</taxon>
        <taxon>Bacillales</taxon>
        <taxon>Paenibacillaceae</taxon>
        <taxon>Cohnella</taxon>
    </lineage>
</organism>
<dbReference type="AlphaFoldDB" id="A0A559JQN4"/>
<dbReference type="EMBL" id="VNJJ01000003">
    <property type="protein sequence ID" value="TVY02167.1"/>
    <property type="molecule type" value="Genomic_DNA"/>
</dbReference>
<sequence length="327" mass="37915">MWDVICFDNAMSHTANMVKDRLSNLLHCSLNFGPVDMPMRRSLIERFFQSLEESGFHRLPNTTGSGPKDPRRNEPEQRAINYQITYEHLLELVDVLISNYNGTPHGGIYNQRPLELLQKRMEKGMTPRKLDKIKQSEMLFMQTAMKRTIRGSIASGKRPYIQYEGVEYRNERLANSAHLIGTEVTLHVNVDDIRVIKAFLPDGSELGYLSAAGKWSLTSHTLQIRQAINKLVTRRLLHFTYWDDPIFIYTEFLLSQAKIGKKRDVNKVKNVQEVARKKTNKKEQDTDPELMVRNEALERARTQVKVAKDIKSDDYDEILKDLKTITY</sequence>
<protein>
    <recommendedName>
        <fullName evidence="3">Integrase catalytic domain-containing protein</fullName>
    </recommendedName>
</protein>
<accession>A0A559JQN4</accession>
<evidence type="ECO:0000313" key="2">
    <source>
        <dbReference type="Proteomes" id="UP000316330"/>
    </source>
</evidence>
<dbReference type="Proteomes" id="UP000316330">
    <property type="component" value="Unassembled WGS sequence"/>
</dbReference>
<keyword evidence="2" id="KW-1185">Reference proteome</keyword>
<proteinExistence type="predicted"/>
<gene>
    <name evidence="1" type="ORF">FPZ45_06915</name>
</gene>
<name>A0A559JQN4_9BACL</name>
<dbReference type="RefSeq" id="WP_144699789.1">
    <property type="nucleotide sequence ID" value="NZ_VNJJ01000003.1"/>
</dbReference>
<dbReference type="OrthoDB" id="8736397at2"/>
<comment type="caution">
    <text evidence="1">The sequence shown here is derived from an EMBL/GenBank/DDBJ whole genome shotgun (WGS) entry which is preliminary data.</text>
</comment>
<reference evidence="1 2" key="1">
    <citation type="submission" date="2019-07" db="EMBL/GenBank/DDBJ databases">
        <authorList>
            <person name="Kim J."/>
        </authorList>
    </citation>
    <scope>NUCLEOTIDE SEQUENCE [LARGE SCALE GENOMIC DNA]</scope>
    <source>
        <strain evidence="1 2">G13</strain>
    </source>
</reference>
<evidence type="ECO:0000313" key="1">
    <source>
        <dbReference type="EMBL" id="TVY02167.1"/>
    </source>
</evidence>